<feature type="domain" description="Cyclic nucleotide-binding" evidence="1">
    <location>
        <begin position="1"/>
        <end position="110"/>
    </location>
</feature>
<dbReference type="PROSITE" id="PS50042">
    <property type="entry name" value="CNMP_BINDING_3"/>
    <property type="match status" value="1"/>
</dbReference>
<dbReference type="PANTHER" id="PTHR24567:SF74">
    <property type="entry name" value="HTH-TYPE TRANSCRIPTIONAL REGULATOR ARCR"/>
    <property type="match status" value="1"/>
</dbReference>
<proteinExistence type="predicted"/>
<dbReference type="Pfam" id="PF00027">
    <property type="entry name" value="cNMP_binding"/>
    <property type="match status" value="1"/>
</dbReference>
<evidence type="ECO:0000259" key="1">
    <source>
        <dbReference type="PROSITE" id="PS50042"/>
    </source>
</evidence>
<protein>
    <submittedName>
        <fullName evidence="2">Cyclic nucleotide-binding domain protein</fullName>
    </submittedName>
</protein>
<dbReference type="PANTHER" id="PTHR24567">
    <property type="entry name" value="CRP FAMILY TRANSCRIPTIONAL REGULATORY PROTEIN"/>
    <property type="match status" value="1"/>
</dbReference>
<dbReference type="GO" id="GO:0003700">
    <property type="term" value="F:DNA-binding transcription factor activity"/>
    <property type="evidence" value="ECO:0007669"/>
    <property type="project" value="TreeGrafter"/>
</dbReference>
<dbReference type="InterPro" id="IPR000595">
    <property type="entry name" value="cNMP-bd_dom"/>
</dbReference>
<dbReference type="EMBL" id="LACI01001252">
    <property type="protein sequence ID" value="KJU84884.1"/>
    <property type="molecule type" value="Genomic_DNA"/>
</dbReference>
<dbReference type="Proteomes" id="UP000033423">
    <property type="component" value="Unassembled WGS sequence"/>
</dbReference>
<dbReference type="InterPro" id="IPR050397">
    <property type="entry name" value="Env_Response_Regulators"/>
</dbReference>
<evidence type="ECO:0000313" key="2">
    <source>
        <dbReference type="EMBL" id="KJU84884.1"/>
    </source>
</evidence>
<name>A0A0F3GSI1_9BACT</name>
<dbReference type="Gene3D" id="2.60.120.10">
    <property type="entry name" value="Jelly Rolls"/>
    <property type="match status" value="1"/>
</dbReference>
<keyword evidence="3" id="KW-1185">Reference proteome</keyword>
<accession>A0A0F3GSI1</accession>
<dbReference type="InterPro" id="IPR014710">
    <property type="entry name" value="RmlC-like_jellyroll"/>
</dbReference>
<evidence type="ECO:0000313" key="3">
    <source>
        <dbReference type="Proteomes" id="UP000033423"/>
    </source>
</evidence>
<dbReference type="GO" id="GO:0005829">
    <property type="term" value="C:cytosol"/>
    <property type="evidence" value="ECO:0007669"/>
    <property type="project" value="TreeGrafter"/>
</dbReference>
<dbReference type="AlphaFoldDB" id="A0A0F3GSI1"/>
<dbReference type="SUPFAM" id="SSF51206">
    <property type="entry name" value="cAMP-binding domain-like"/>
    <property type="match status" value="1"/>
</dbReference>
<organism evidence="2 3">
    <name type="scientific">Candidatus Magnetobacterium bavaricum</name>
    <dbReference type="NCBI Taxonomy" id="29290"/>
    <lineage>
        <taxon>Bacteria</taxon>
        <taxon>Pseudomonadati</taxon>
        <taxon>Nitrospirota</taxon>
        <taxon>Thermodesulfovibrionia</taxon>
        <taxon>Thermodesulfovibrionales</taxon>
        <taxon>Candidatus Magnetobacteriaceae</taxon>
        <taxon>Candidatus Magnetobacterium</taxon>
    </lineage>
</organism>
<reference evidence="2 3" key="1">
    <citation type="submission" date="2015-02" db="EMBL/GenBank/DDBJ databases">
        <title>Single-cell genomics of uncultivated deep-branching MTB reveals a conserved set of magnetosome genes.</title>
        <authorList>
            <person name="Kolinko S."/>
            <person name="Richter M."/>
            <person name="Glockner F.O."/>
            <person name="Brachmann A."/>
            <person name="Schuler D."/>
        </authorList>
    </citation>
    <scope>NUCLEOTIDE SEQUENCE [LARGE SCALE GENOMIC DNA]</scope>
    <source>
        <strain evidence="2">TM-1</strain>
    </source>
</reference>
<sequence>MIDGFFVKKSYKAKDAIYDETQNGEALYLLIKGKVDICRPTKDSALLSYATIAEGEIFGLVSFMDGAKHAVTAIAYEDVDVLTIQREDFEWLFLENPVMAAKLYKRIGMHMCRIIRYLSSQYMDLSVICSQMTGVANHHFS</sequence>
<dbReference type="InterPro" id="IPR018490">
    <property type="entry name" value="cNMP-bd_dom_sf"/>
</dbReference>
<comment type="caution">
    <text evidence="2">The sequence shown here is derived from an EMBL/GenBank/DDBJ whole genome shotgun (WGS) entry which is preliminary data.</text>
</comment>
<gene>
    <name evidence="2" type="ORF">MBAV_002920</name>
</gene>
<dbReference type="CDD" id="cd00038">
    <property type="entry name" value="CAP_ED"/>
    <property type="match status" value="1"/>
</dbReference>